<gene>
    <name evidence="2" type="ORF">SAMN02910350_00867</name>
</gene>
<dbReference type="InterPro" id="IPR006083">
    <property type="entry name" value="PRK/URK"/>
</dbReference>
<evidence type="ECO:0000259" key="1">
    <source>
        <dbReference type="Pfam" id="PF00485"/>
    </source>
</evidence>
<accession>A0A1G5RU10</accession>
<evidence type="ECO:0000313" key="3">
    <source>
        <dbReference type="Proteomes" id="UP000199428"/>
    </source>
</evidence>
<dbReference type="AlphaFoldDB" id="A0A1G5RU10"/>
<dbReference type="InterPro" id="IPR027417">
    <property type="entry name" value="P-loop_NTPase"/>
</dbReference>
<dbReference type="PANTHER" id="PTHR10285">
    <property type="entry name" value="URIDINE KINASE"/>
    <property type="match status" value="1"/>
</dbReference>
<dbReference type="NCBIfam" id="NF006745">
    <property type="entry name" value="PRK09270.1-4"/>
    <property type="match status" value="1"/>
</dbReference>
<dbReference type="SUPFAM" id="SSF52540">
    <property type="entry name" value="P-loop containing nucleoside triphosphate hydrolases"/>
    <property type="match status" value="1"/>
</dbReference>
<sequence length="251" mass="27979">MIDYNVTINGLDVKANYSEEAVNNIFIPLLKKLTGLQQEKGRRILVMLAAPPGAGKSTLVSFLEKLSKETEGVAEIQTIGMDGFHRSQEYLISHTTVRDGETIPMVKIKGAPETFDLDLFIERIKKCLSEKECGWPVYDRTLHNPVDNVITITKDIVILEGNYLLLNEPGWDELKSFADYTLSVTADENMLRDRLIARKALSGNSIEDATAFVDYSDMVNVKTCLTKSAKADLILRVLGTSDGRCDYVVVK</sequence>
<feature type="domain" description="Phosphoribulokinase/uridine kinase" evidence="1">
    <location>
        <begin position="47"/>
        <end position="241"/>
    </location>
</feature>
<dbReference type="RefSeq" id="WP_242870397.1">
    <property type="nucleotide sequence ID" value="NZ_FMWK01000003.1"/>
</dbReference>
<dbReference type="Proteomes" id="UP000199428">
    <property type="component" value="Unassembled WGS sequence"/>
</dbReference>
<dbReference type="GO" id="GO:0005524">
    <property type="term" value="F:ATP binding"/>
    <property type="evidence" value="ECO:0007669"/>
    <property type="project" value="InterPro"/>
</dbReference>
<dbReference type="Gene3D" id="3.40.50.300">
    <property type="entry name" value="P-loop containing nucleotide triphosphate hydrolases"/>
    <property type="match status" value="1"/>
</dbReference>
<proteinExistence type="predicted"/>
<dbReference type="EMBL" id="FMWK01000003">
    <property type="protein sequence ID" value="SCZ77574.1"/>
    <property type="molecule type" value="Genomic_DNA"/>
</dbReference>
<reference evidence="2 3" key="1">
    <citation type="submission" date="2016-10" db="EMBL/GenBank/DDBJ databases">
        <authorList>
            <person name="de Groot N.N."/>
        </authorList>
    </citation>
    <scope>NUCLEOTIDE SEQUENCE [LARGE SCALE GENOMIC DNA]</scope>
    <source>
        <strain evidence="2 3">DSM 10317</strain>
    </source>
</reference>
<evidence type="ECO:0000313" key="2">
    <source>
        <dbReference type="EMBL" id="SCZ77574.1"/>
    </source>
</evidence>
<organism evidence="2 3">
    <name type="scientific">Pseudobutyrivibrio xylanivorans</name>
    <dbReference type="NCBI Taxonomy" id="185007"/>
    <lineage>
        <taxon>Bacteria</taxon>
        <taxon>Bacillati</taxon>
        <taxon>Bacillota</taxon>
        <taxon>Clostridia</taxon>
        <taxon>Lachnospirales</taxon>
        <taxon>Lachnospiraceae</taxon>
        <taxon>Pseudobutyrivibrio</taxon>
    </lineage>
</organism>
<dbReference type="Pfam" id="PF00485">
    <property type="entry name" value="PRK"/>
    <property type="match status" value="1"/>
</dbReference>
<name>A0A1G5RU10_PSEXY</name>
<protein>
    <recommendedName>
        <fullName evidence="1">Phosphoribulokinase/uridine kinase domain-containing protein</fullName>
    </recommendedName>
</protein>
<dbReference type="GO" id="GO:0016301">
    <property type="term" value="F:kinase activity"/>
    <property type="evidence" value="ECO:0007669"/>
    <property type="project" value="InterPro"/>
</dbReference>